<gene>
    <name evidence="13" type="ORF">ACFQ5X_48925</name>
</gene>
<dbReference type="Pfam" id="PF03737">
    <property type="entry name" value="RraA-like"/>
    <property type="match status" value="1"/>
</dbReference>
<comment type="cofactor">
    <cofactor evidence="2">
        <name>a divalent metal cation</name>
        <dbReference type="ChEBI" id="CHEBI:60240"/>
    </cofactor>
</comment>
<dbReference type="EC" id="4.1.1.112" evidence="6"/>
<evidence type="ECO:0000313" key="14">
    <source>
        <dbReference type="Proteomes" id="UP001597058"/>
    </source>
</evidence>
<evidence type="ECO:0000313" key="13">
    <source>
        <dbReference type="EMBL" id="MFD1313599.1"/>
    </source>
</evidence>
<dbReference type="PANTHER" id="PTHR33254">
    <property type="entry name" value="4-HYDROXY-4-METHYL-2-OXOGLUTARATE ALDOLASE 3-RELATED"/>
    <property type="match status" value="1"/>
</dbReference>
<evidence type="ECO:0000256" key="11">
    <source>
        <dbReference type="ARBA" id="ARBA00032305"/>
    </source>
</evidence>
<dbReference type="Gene3D" id="3.50.30.40">
    <property type="entry name" value="Ribonuclease E inhibitor RraA/RraA-like"/>
    <property type="match status" value="1"/>
</dbReference>
<evidence type="ECO:0000256" key="7">
    <source>
        <dbReference type="ARBA" id="ARBA00016549"/>
    </source>
</evidence>
<evidence type="ECO:0000256" key="6">
    <source>
        <dbReference type="ARBA" id="ARBA00012947"/>
    </source>
</evidence>
<evidence type="ECO:0000256" key="9">
    <source>
        <dbReference type="ARBA" id="ARBA00029596"/>
    </source>
</evidence>
<accession>A0ABW3XWE8</accession>
<evidence type="ECO:0000256" key="2">
    <source>
        <dbReference type="ARBA" id="ARBA00001968"/>
    </source>
</evidence>
<name>A0ABW3XWE8_9ACTN</name>
<evidence type="ECO:0000256" key="8">
    <source>
        <dbReference type="ARBA" id="ARBA00025046"/>
    </source>
</evidence>
<dbReference type="EMBL" id="JBHTMM010000223">
    <property type="protein sequence ID" value="MFD1313599.1"/>
    <property type="molecule type" value="Genomic_DNA"/>
</dbReference>
<dbReference type="SUPFAM" id="SSF89562">
    <property type="entry name" value="RraA-like"/>
    <property type="match status" value="1"/>
</dbReference>
<sequence>MQNETLAAKAGRLGCANLVDAVGRVHGHRAHIPSMMSPDPSRTLFGRAATMAFMPFREDLAKPERDFRHFFYGAVQGRQPALDQVLVLSSGGYPDVSHAGGTKLSRADAHGLAGVLTDGRLRDFDQLRSYSFATWCRGEAVRWGGDMVMPYASRVAVEISGVCVSPGDYVYMDNAGGVVIPAASLDRVIAIAEDVATAEAGAARRIRADAAQSDT</sequence>
<dbReference type="Proteomes" id="UP001597058">
    <property type="component" value="Unassembled WGS sequence"/>
</dbReference>
<reference evidence="14" key="1">
    <citation type="journal article" date="2019" name="Int. J. Syst. Evol. Microbiol.">
        <title>The Global Catalogue of Microorganisms (GCM) 10K type strain sequencing project: providing services to taxonomists for standard genome sequencing and annotation.</title>
        <authorList>
            <consortium name="The Broad Institute Genomics Platform"/>
            <consortium name="The Broad Institute Genome Sequencing Center for Infectious Disease"/>
            <person name="Wu L."/>
            <person name="Ma J."/>
        </authorList>
    </citation>
    <scope>NUCLEOTIDE SEQUENCE [LARGE SCALE GENOMIC DNA]</scope>
    <source>
        <strain evidence="14">CGMCC 4.7020</strain>
    </source>
</reference>
<evidence type="ECO:0000256" key="12">
    <source>
        <dbReference type="ARBA" id="ARBA00047973"/>
    </source>
</evidence>
<evidence type="ECO:0000256" key="5">
    <source>
        <dbReference type="ARBA" id="ARBA00012213"/>
    </source>
</evidence>
<comment type="function">
    <text evidence="8">Catalyzes the aldol cleavage of 4-hydroxy-4-methyl-2-oxoglutarate (HMG) into 2 molecules of pyruvate. Also contains a secondary oxaloacetate (OAA) decarboxylase activity due to the common pyruvate enolate transition state formed following C-C bond cleavage in the retro-aldol and decarboxylation reactions.</text>
</comment>
<dbReference type="PANTHER" id="PTHR33254:SF4">
    <property type="entry name" value="4-HYDROXY-4-METHYL-2-OXOGLUTARATE ALDOLASE 3-RELATED"/>
    <property type="match status" value="1"/>
</dbReference>
<comment type="caution">
    <text evidence="13">The sequence shown here is derived from an EMBL/GenBank/DDBJ whole genome shotgun (WGS) entry which is preliminary data.</text>
</comment>
<comment type="similarity">
    <text evidence="3">Belongs to the class II aldolase/RraA-like family.</text>
</comment>
<organism evidence="13 14">
    <name type="scientific">Streptomyces kaempferi</name>
    <dbReference type="NCBI Taxonomy" id="333725"/>
    <lineage>
        <taxon>Bacteria</taxon>
        <taxon>Bacillati</taxon>
        <taxon>Actinomycetota</taxon>
        <taxon>Actinomycetes</taxon>
        <taxon>Kitasatosporales</taxon>
        <taxon>Streptomycetaceae</taxon>
        <taxon>Streptomyces</taxon>
    </lineage>
</organism>
<comment type="catalytic activity">
    <reaction evidence="12">
        <text>oxaloacetate + H(+) = pyruvate + CO2</text>
        <dbReference type="Rhea" id="RHEA:15641"/>
        <dbReference type="ChEBI" id="CHEBI:15361"/>
        <dbReference type="ChEBI" id="CHEBI:15378"/>
        <dbReference type="ChEBI" id="CHEBI:16452"/>
        <dbReference type="ChEBI" id="CHEBI:16526"/>
        <dbReference type="EC" id="4.1.1.112"/>
    </reaction>
</comment>
<comment type="subunit">
    <text evidence="4">Homotrimer.</text>
</comment>
<dbReference type="InterPro" id="IPR005493">
    <property type="entry name" value="RraA/RraA-like"/>
</dbReference>
<protein>
    <recommendedName>
        <fullName evidence="7">Putative 4-hydroxy-4-methyl-2-oxoglutarate aldolase</fullName>
        <ecNumber evidence="6">4.1.1.112</ecNumber>
        <ecNumber evidence="5">4.1.3.17</ecNumber>
    </recommendedName>
    <alternativeName>
        <fullName evidence="11">Oxaloacetate decarboxylase</fullName>
    </alternativeName>
    <alternativeName>
        <fullName evidence="9">Regulator of ribonuclease activity homolog</fullName>
    </alternativeName>
    <alternativeName>
        <fullName evidence="10">RraA-like protein</fullName>
    </alternativeName>
</protein>
<comment type="catalytic activity">
    <reaction evidence="1">
        <text>4-hydroxy-4-methyl-2-oxoglutarate = 2 pyruvate</text>
        <dbReference type="Rhea" id="RHEA:22748"/>
        <dbReference type="ChEBI" id="CHEBI:15361"/>
        <dbReference type="ChEBI" id="CHEBI:58276"/>
        <dbReference type="EC" id="4.1.3.17"/>
    </reaction>
</comment>
<dbReference type="InterPro" id="IPR036704">
    <property type="entry name" value="RraA/RraA-like_sf"/>
</dbReference>
<proteinExistence type="inferred from homology"/>
<evidence type="ECO:0000256" key="1">
    <source>
        <dbReference type="ARBA" id="ARBA00001342"/>
    </source>
</evidence>
<evidence type="ECO:0000256" key="4">
    <source>
        <dbReference type="ARBA" id="ARBA00011233"/>
    </source>
</evidence>
<dbReference type="CDD" id="cd16841">
    <property type="entry name" value="RraA_family"/>
    <property type="match status" value="1"/>
</dbReference>
<dbReference type="EC" id="4.1.3.17" evidence="5"/>
<dbReference type="RefSeq" id="WP_381242115.1">
    <property type="nucleotide sequence ID" value="NZ_JBHSKH010000108.1"/>
</dbReference>
<keyword evidence="14" id="KW-1185">Reference proteome</keyword>
<evidence type="ECO:0000256" key="10">
    <source>
        <dbReference type="ARBA" id="ARBA00030169"/>
    </source>
</evidence>
<evidence type="ECO:0000256" key="3">
    <source>
        <dbReference type="ARBA" id="ARBA00008621"/>
    </source>
</evidence>